<evidence type="ECO:0000256" key="7">
    <source>
        <dbReference type="ARBA" id="ARBA00022679"/>
    </source>
</evidence>
<keyword evidence="13 21" id="KW-0472">Membrane</keyword>
<dbReference type="GO" id="GO:0046872">
    <property type="term" value="F:metal ion binding"/>
    <property type="evidence" value="ECO:0007669"/>
    <property type="project" value="UniProtKB-KW"/>
</dbReference>
<comment type="cofactor">
    <cofactor evidence="1">
        <name>Mn(2+)</name>
        <dbReference type="ChEBI" id="CHEBI:29035"/>
    </cofactor>
</comment>
<keyword evidence="8 21" id="KW-0812">Transmembrane</keyword>
<organism evidence="23 24">
    <name type="scientific">Falco tinnunculus</name>
    <name type="common">Common kestrel</name>
    <dbReference type="NCBI Taxonomy" id="100819"/>
    <lineage>
        <taxon>Eukaryota</taxon>
        <taxon>Metazoa</taxon>
        <taxon>Chordata</taxon>
        <taxon>Craniata</taxon>
        <taxon>Vertebrata</taxon>
        <taxon>Euteleostomi</taxon>
        <taxon>Archelosauria</taxon>
        <taxon>Archosauria</taxon>
        <taxon>Dinosauria</taxon>
        <taxon>Saurischia</taxon>
        <taxon>Theropoda</taxon>
        <taxon>Coelurosauria</taxon>
        <taxon>Aves</taxon>
        <taxon>Neognathae</taxon>
        <taxon>Neoaves</taxon>
        <taxon>Telluraves</taxon>
        <taxon>Australaves</taxon>
        <taxon>Falconiformes</taxon>
        <taxon>Falconidae</taxon>
        <taxon>Falco</taxon>
    </lineage>
</organism>
<dbReference type="EC" id="2.4.1.222" evidence="4"/>
<feature type="compositionally biased region" description="Pro residues" evidence="20">
    <location>
        <begin position="12"/>
        <end position="23"/>
    </location>
</feature>
<comment type="similarity">
    <text evidence="3">Belongs to the glycosyltransferase 31 family.</text>
</comment>
<evidence type="ECO:0000256" key="9">
    <source>
        <dbReference type="ARBA" id="ARBA00022723"/>
    </source>
</evidence>
<feature type="region of interest" description="Disordered" evidence="20">
    <location>
        <begin position="1"/>
        <end position="91"/>
    </location>
</feature>
<dbReference type="GO" id="GO:0033829">
    <property type="term" value="F:O-fucosylpeptide 3-beta-N-acetylglucosaminyltransferase activity"/>
    <property type="evidence" value="ECO:0007669"/>
    <property type="project" value="UniProtKB-EC"/>
</dbReference>
<dbReference type="Proteomes" id="UP000694562">
    <property type="component" value="Unplaced"/>
</dbReference>
<evidence type="ECO:0000256" key="21">
    <source>
        <dbReference type="SAM" id="Phobius"/>
    </source>
</evidence>
<comment type="catalytic activity">
    <reaction evidence="19">
        <text>3-O-(alpha-L-fucosyl)-L-threonyl-[EGF-like domain protein] + UDP-N-acetyl-alpha-D-glucosamine = 3-O-(N-acetyl-beta-D-glucosaminyl-(1-&gt;3)-alpha-L-fucosyl)-L-threonyl-[EGF-like domain protein] + UDP + H(+)</text>
        <dbReference type="Rhea" id="RHEA:70531"/>
        <dbReference type="Rhea" id="RHEA-COMP:17922"/>
        <dbReference type="Rhea" id="RHEA-COMP:17923"/>
        <dbReference type="ChEBI" id="CHEBI:15378"/>
        <dbReference type="ChEBI" id="CHEBI:57705"/>
        <dbReference type="ChEBI" id="CHEBI:58223"/>
        <dbReference type="ChEBI" id="CHEBI:189631"/>
        <dbReference type="ChEBI" id="CHEBI:189634"/>
        <dbReference type="EC" id="2.4.1.222"/>
    </reaction>
</comment>
<keyword evidence="10" id="KW-0735">Signal-anchor</keyword>
<evidence type="ECO:0000256" key="16">
    <source>
        <dbReference type="ARBA" id="ARBA00023211"/>
    </source>
</evidence>
<keyword evidence="24" id="KW-1185">Reference proteome</keyword>
<evidence type="ECO:0000256" key="19">
    <source>
        <dbReference type="ARBA" id="ARBA00049245"/>
    </source>
</evidence>
<feature type="transmembrane region" description="Helical" evidence="21">
    <location>
        <begin position="108"/>
        <end position="125"/>
    </location>
</feature>
<keyword evidence="12" id="KW-0333">Golgi apparatus</keyword>
<comment type="catalytic activity">
    <reaction evidence="18">
        <text>3-O-(alpha-L-fucosyl)-L-seryl-[EGF-like domain protein] + UDP-N-acetyl-alpha-D-glucosamine = 3-O-(N-acetyl-beta-D-glucosaminyl-(1-&gt;3)-alpha-L-fucosyl)-L-seryl-[EGF-like domain protein] + UDP + H(+)</text>
        <dbReference type="Rhea" id="RHEA:70511"/>
        <dbReference type="Rhea" id="RHEA-COMP:17919"/>
        <dbReference type="Rhea" id="RHEA-COMP:17920"/>
        <dbReference type="ChEBI" id="CHEBI:15378"/>
        <dbReference type="ChEBI" id="CHEBI:57705"/>
        <dbReference type="ChEBI" id="CHEBI:58223"/>
        <dbReference type="ChEBI" id="CHEBI:189632"/>
        <dbReference type="ChEBI" id="CHEBI:189633"/>
        <dbReference type="EC" id="2.4.1.222"/>
    </reaction>
</comment>
<evidence type="ECO:0000313" key="23">
    <source>
        <dbReference type="Ensembl" id="ENSFTIP00000006558.1"/>
    </source>
</evidence>
<evidence type="ECO:0000256" key="18">
    <source>
        <dbReference type="ARBA" id="ARBA00047713"/>
    </source>
</evidence>
<evidence type="ECO:0000256" key="15">
    <source>
        <dbReference type="ARBA" id="ARBA00023180"/>
    </source>
</evidence>
<evidence type="ECO:0000256" key="4">
    <source>
        <dbReference type="ARBA" id="ARBA00012197"/>
    </source>
</evidence>
<keyword evidence="11 21" id="KW-1133">Transmembrane helix</keyword>
<evidence type="ECO:0000256" key="6">
    <source>
        <dbReference type="ARBA" id="ARBA00022676"/>
    </source>
</evidence>
<dbReference type="AlphaFoldDB" id="A0A8C4U360"/>
<keyword evidence="5" id="KW-0217">Developmental protein</keyword>
<dbReference type="Gene3D" id="3.90.550.50">
    <property type="match status" value="1"/>
</dbReference>
<sequence length="465" mass="50691">MLPARRGRQGPALPPPARCPRPPRAWTGGRAPGHRRGGAGPGRGRGRAGRVWGAGGGAGLALPTPRVGAAPGSSLPGRGGGRLKAAARRGPAAARRGARMLKSCGRKLLLSLVGSMFTCLLVLMVEPPGRPGLARGEAGGAQRALQSLGAAAAAPPEAQGPPGLRSFADYFGRLSRARREVPAAPPSPPRPPAEDISPRDVFIAVKTTKKFHKARLELLLDTWISRNRDMTFIFTDGEDEELKKQARNVINTNCSAAHSRQALSCKMAVEYDKFIESGRKWFCHVDDDNYVNVRTLVKLLSSYPHTQDIYIGKPSLDRPIQATERISENKMHPVHFWFATGGAGFCISRGLALKMSPWASGGHFMSTAEKIRLPDDCTIGYIIESVLGVKLIRSNLFHSHLENLHQVPKTEIHKQVTLSYGMFENKRNSIHMKGAFSVEEDPSRFRSVHCLLYPDTPWCPANMVY</sequence>
<proteinExistence type="inferred from homology"/>
<evidence type="ECO:0000256" key="3">
    <source>
        <dbReference type="ARBA" id="ARBA00008661"/>
    </source>
</evidence>
<evidence type="ECO:0000256" key="20">
    <source>
        <dbReference type="SAM" id="MobiDB-lite"/>
    </source>
</evidence>
<dbReference type="PANTHER" id="PTHR10811">
    <property type="entry name" value="FRINGE-RELATED"/>
    <property type="match status" value="1"/>
</dbReference>
<dbReference type="Ensembl" id="ENSFTIT00000006852.1">
    <property type="protein sequence ID" value="ENSFTIP00000006558.1"/>
    <property type="gene ID" value="ENSFTIG00000004511.1"/>
</dbReference>
<reference evidence="23" key="2">
    <citation type="submission" date="2025-09" db="UniProtKB">
        <authorList>
            <consortium name="Ensembl"/>
        </authorList>
    </citation>
    <scope>IDENTIFICATION</scope>
</reference>
<evidence type="ECO:0000256" key="12">
    <source>
        <dbReference type="ARBA" id="ARBA00023034"/>
    </source>
</evidence>
<keyword evidence="9" id="KW-0479">Metal-binding</keyword>
<evidence type="ECO:0000313" key="24">
    <source>
        <dbReference type="Proteomes" id="UP000694562"/>
    </source>
</evidence>
<evidence type="ECO:0000256" key="13">
    <source>
        <dbReference type="ARBA" id="ARBA00023136"/>
    </source>
</evidence>
<keyword evidence="7" id="KW-0808">Transferase</keyword>
<dbReference type="InterPro" id="IPR003378">
    <property type="entry name" value="Fringe-like_glycosylTrfase"/>
</dbReference>
<dbReference type="GO" id="GO:0000139">
    <property type="term" value="C:Golgi membrane"/>
    <property type="evidence" value="ECO:0007669"/>
    <property type="project" value="UniProtKB-SubCell"/>
</dbReference>
<keyword evidence="14" id="KW-1015">Disulfide bond</keyword>
<dbReference type="Pfam" id="PF02434">
    <property type="entry name" value="Fringe"/>
    <property type="match status" value="1"/>
</dbReference>
<protein>
    <recommendedName>
        <fullName evidence="17">O-fucosylpeptide 3-beta-N-acetylglucosaminyltransferase</fullName>
        <ecNumber evidence="4">2.4.1.222</ecNumber>
    </recommendedName>
    <alternativeName>
        <fullName evidence="17">O-fucosylpeptide 3-beta-N-acetylglucosaminyltransferase</fullName>
    </alternativeName>
</protein>
<dbReference type="FunFam" id="3.90.550.50:FF:000003">
    <property type="entry name" value="Beta-1,3-N-acetylglucosaminyltransferase"/>
    <property type="match status" value="1"/>
</dbReference>
<dbReference type="OrthoDB" id="8959630at2759"/>
<accession>A0A8C4U360</accession>
<dbReference type="OMA" id="SELHEQX"/>
<evidence type="ECO:0000256" key="5">
    <source>
        <dbReference type="ARBA" id="ARBA00022473"/>
    </source>
</evidence>
<feature type="region of interest" description="Disordered" evidence="20">
    <location>
        <begin position="179"/>
        <end position="198"/>
    </location>
</feature>
<evidence type="ECO:0000256" key="8">
    <source>
        <dbReference type="ARBA" id="ARBA00022692"/>
    </source>
</evidence>
<evidence type="ECO:0000256" key="17">
    <source>
        <dbReference type="ARBA" id="ARBA00029637"/>
    </source>
</evidence>
<evidence type="ECO:0000256" key="11">
    <source>
        <dbReference type="ARBA" id="ARBA00022989"/>
    </source>
</evidence>
<comment type="subcellular location">
    <subcellularLocation>
        <location evidence="2">Golgi apparatus membrane</location>
        <topology evidence="2">Single-pass type II membrane protein</topology>
    </subcellularLocation>
</comment>
<evidence type="ECO:0000256" key="10">
    <source>
        <dbReference type="ARBA" id="ARBA00022968"/>
    </source>
</evidence>
<feature type="domain" description="Fringe-like glycosyltransferase" evidence="22">
    <location>
        <begin position="195"/>
        <end position="444"/>
    </location>
</feature>
<evidence type="ECO:0000259" key="22">
    <source>
        <dbReference type="Pfam" id="PF02434"/>
    </source>
</evidence>
<keyword evidence="6" id="KW-0328">Glycosyltransferase</keyword>
<reference evidence="23" key="1">
    <citation type="submission" date="2025-08" db="UniProtKB">
        <authorList>
            <consortium name="Ensembl"/>
        </authorList>
    </citation>
    <scope>IDENTIFICATION</scope>
</reference>
<evidence type="ECO:0000256" key="2">
    <source>
        <dbReference type="ARBA" id="ARBA00004323"/>
    </source>
</evidence>
<evidence type="ECO:0000256" key="1">
    <source>
        <dbReference type="ARBA" id="ARBA00001936"/>
    </source>
</evidence>
<keyword evidence="15" id="KW-0325">Glycoprotein</keyword>
<name>A0A8C4U360_FALTI</name>
<keyword evidence="16" id="KW-0464">Manganese</keyword>
<evidence type="ECO:0000256" key="14">
    <source>
        <dbReference type="ARBA" id="ARBA00023157"/>
    </source>
</evidence>